<feature type="transmembrane region" description="Helical" evidence="1">
    <location>
        <begin position="132"/>
        <end position="151"/>
    </location>
</feature>
<feature type="transmembrane region" description="Helical" evidence="1">
    <location>
        <begin position="369"/>
        <end position="387"/>
    </location>
</feature>
<reference evidence="3 4" key="1">
    <citation type="submission" date="2019-06" db="EMBL/GenBank/DDBJ databases">
        <title>Genome sequencing of plant associated microbes to promote plant fitness in Sorghum bicolor and Oryza sativa.</title>
        <authorList>
            <person name="Coleman-Derr D."/>
        </authorList>
    </citation>
    <scope>NUCLEOTIDE SEQUENCE [LARGE SCALE GENOMIC DNA]</scope>
    <source>
        <strain evidence="3 4">KV-663</strain>
    </source>
</reference>
<keyword evidence="1" id="KW-0472">Membrane</keyword>
<sequence length="482" mass="51539">MGELIPRPRTECLHEGVSQAPARSAAGIAAATPADRDRWVDTLRVGSLLVVILGHWLMVVLTDDLEITNALAIVPALQPLTWVLQVMPLFFLVGGVAHAHTLESLDRRWPPGPGRYAAFFHRRAVRLLRPTLAFLAVWLLLGVVADLSGLTSRPDAVGRLARDALVMVPQLLWFVGIYLGACAFAPLMRDLHQRWGLRVVGVLVALAVAVDVVRFSGGPELVGNLNFALVWLALHQLGFAWRDGLLTTGRGWAMAVVGYGAMLLAVTVGPYPTSMVGLPGEEISNMAPPTAALLAQGIGICGLAVVLRPVMERPLSRARVWAAVVLVSPFAMTAFLWHLTALMTVLVTARALGIEQPPVNSPLWWLTRPVLFAVLALVTAAFVLVFVRFDRAAPGGAGAADRKGEAADAPDQRRWVDPVTAVSAAVLFFGILIVSIVGVDVLGNRAVFFLVGDVTPAVGFAVLGVGLALLQAPELVRRPNRA</sequence>
<dbReference type="InterPro" id="IPR002656">
    <property type="entry name" value="Acyl_transf_3_dom"/>
</dbReference>
<dbReference type="Proteomes" id="UP000316747">
    <property type="component" value="Unassembled WGS sequence"/>
</dbReference>
<feature type="transmembrane region" description="Helical" evidence="1">
    <location>
        <begin position="171"/>
        <end position="188"/>
    </location>
</feature>
<feature type="transmembrane region" description="Helical" evidence="1">
    <location>
        <begin position="252"/>
        <end position="271"/>
    </location>
</feature>
<feature type="transmembrane region" description="Helical" evidence="1">
    <location>
        <begin position="320"/>
        <end position="349"/>
    </location>
</feature>
<feature type="transmembrane region" description="Helical" evidence="1">
    <location>
        <begin position="45"/>
        <end position="62"/>
    </location>
</feature>
<evidence type="ECO:0000313" key="4">
    <source>
        <dbReference type="Proteomes" id="UP000316747"/>
    </source>
</evidence>
<feature type="transmembrane region" description="Helical" evidence="1">
    <location>
        <begin position="419"/>
        <end position="439"/>
    </location>
</feature>
<dbReference type="Pfam" id="PF01757">
    <property type="entry name" value="Acyl_transf_3"/>
    <property type="match status" value="1"/>
</dbReference>
<accession>A0A543I2E6</accession>
<keyword evidence="1" id="KW-0812">Transmembrane</keyword>
<dbReference type="GO" id="GO:0016747">
    <property type="term" value="F:acyltransferase activity, transferring groups other than amino-acyl groups"/>
    <property type="evidence" value="ECO:0007669"/>
    <property type="project" value="InterPro"/>
</dbReference>
<comment type="caution">
    <text evidence="3">The sequence shown here is derived from an EMBL/GenBank/DDBJ whole genome shotgun (WGS) entry which is preliminary data.</text>
</comment>
<dbReference type="AlphaFoldDB" id="A0A543I2E6"/>
<keyword evidence="4" id="KW-1185">Reference proteome</keyword>
<keyword evidence="1" id="KW-1133">Transmembrane helix</keyword>
<organism evidence="3 4">
    <name type="scientific">Humibacillus xanthopallidus</name>
    <dbReference type="NCBI Taxonomy" id="412689"/>
    <lineage>
        <taxon>Bacteria</taxon>
        <taxon>Bacillati</taxon>
        <taxon>Actinomycetota</taxon>
        <taxon>Actinomycetes</taxon>
        <taxon>Micrococcales</taxon>
        <taxon>Intrasporangiaceae</taxon>
        <taxon>Humibacillus</taxon>
    </lineage>
</organism>
<feature type="domain" description="Acyltransferase 3" evidence="2">
    <location>
        <begin position="38"/>
        <end position="382"/>
    </location>
</feature>
<gene>
    <name evidence="3" type="ORF">FBY41_1106</name>
</gene>
<proteinExistence type="predicted"/>
<protein>
    <recommendedName>
        <fullName evidence="2">Acyltransferase 3 domain-containing protein</fullName>
    </recommendedName>
</protein>
<feature type="transmembrane region" description="Helical" evidence="1">
    <location>
        <begin position="445"/>
        <end position="470"/>
    </location>
</feature>
<feature type="transmembrane region" description="Helical" evidence="1">
    <location>
        <begin position="291"/>
        <end position="308"/>
    </location>
</feature>
<dbReference type="EMBL" id="VFPM01000001">
    <property type="protein sequence ID" value="TQM64727.1"/>
    <property type="molecule type" value="Genomic_DNA"/>
</dbReference>
<feature type="transmembrane region" description="Helical" evidence="1">
    <location>
        <begin position="195"/>
        <end position="215"/>
    </location>
</feature>
<evidence type="ECO:0000256" key="1">
    <source>
        <dbReference type="SAM" id="Phobius"/>
    </source>
</evidence>
<name>A0A543I2E6_9MICO</name>
<evidence type="ECO:0000313" key="3">
    <source>
        <dbReference type="EMBL" id="TQM64727.1"/>
    </source>
</evidence>
<evidence type="ECO:0000259" key="2">
    <source>
        <dbReference type="Pfam" id="PF01757"/>
    </source>
</evidence>
<feature type="transmembrane region" description="Helical" evidence="1">
    <location>
        <begin position="82"/>
        <end position="99"/>
    </location>
</feature>
<feature type="transmembrane region" description="Helical" evidence="1">
    <location>
        <begin position="221"/>
        <end position="240"/>
    </location>
</feature>